<protein>
    <submittedName>
        <fullName evidence="1">Uncharacterized protein</fullName>
    </submittedName>
</protein>
<evidence type="ECO:0000313" key="2">
    <source>
        <dbReference type="Proteomes" id="UP000814033"/>
    </source>
</evidence>
<reference evidence="1" key="2">
    <citation type="journal article" date="2022" name="New Phytol.">
        <title>Evolutionary transition to the ectomycorrhizal habit in the genomes of a hyperdiverse lineage of mushroom-forming fungi.</title>
        <authorList>
            <person name="Looney B."/>
            <person name="Miyauchi S."/>
            <person name="Morin E."/>
            <person name="Drula E."/>
            <person name="Courty P.E."/>
            <person name="Kohler A."/>
            <person name="Kuo A."/>
            <person name="LaButti K."/>
            <person name="Pangilinan J."/>
            <person name="Lipzen A."/>
            <person name="Riley R."/>
            <person name="Andreopoulos W."/>
            <person name="He G."/>
            <person name="Johnson J."/>
            <person name="Nolan M."/>
            <person name="Tritt A."/>
            <person name="Barry K.W."/>
            <person name="Grigoriev I.V."/>
            <person name="Nagy L.G."/>
            <person name="Hibbett D."/>
            <person name="Henrissat B."/>
            <person name="Matheny P.B."/>
            <person name="Labbe J."/>
            <person name="Martin F.M."/>
        </authorList>
    </citation>
    <scope>NUCLEOTIDE SEQUENCE</scope>
    <source>
        <strain evidence="1">FP105234-sp</strain>
    </source>
</reference>
<dbReference type="Proteomes" id="UP000814033">
    <property type="component" value="Unassembled WGS sequence"/>
</dbReference>
<proteinExistence type="predicted"/>
<gene>
    <name evidence="1" type="ORF">FA95DRAFT_1500500</name>
</gene>
<accession>A0ACB8RDY2</accession>
<sequence length="78" mass="8622">MFALPPEIWDAIFAFACTDDGSTGRALALTSHWTHTLSAPYTLQSLEACSARELLPLAAMLEARPPARRRVRHLTLTD</sequence>
<name>A0ACB8RDY2_9AGAM</name>
<feature type="non-terminal residue" evidence="1">
    <location>
        <position position="78"/>
    </location>
</feature>
<dbReference type="EMBL" id="MU276083">
    <property type="protein sequence ID" value="KAI0042107.1"/>
    <property type="molecule type" value="Genomic_DNA"/>
</dbReference>
<evidence type="ECO:0000313" key="1">
    <source>
        <dbReference type="EMBL" id="KAI0042107.1"/>
    </source>
</evidence>
<organism evidence="1 2">
    <name type="scientific">Auriscalpium vulgare</name>
    <dbReference type="NCBI Taxonomy" id="40419"/>
    <lineage>
        <taxon>Eukaryota</taxon>
        <taxon>Fungi</taxon>
        <taxon>Dikarya</taxon>
        <taxon>Basidiomycota</taxon>
        <taxon>Agaricomycotina</taxon>
        <taxon>Agaricomycetes</taxon>
        <taxon>Russulales</taxon>
        <taxon>Auriscalpiaceae</taxon>
        <taxon>Auriscalpium</taxon>
    </lineage>
</organism>
<keyword evidence="2" id="KW-1185">Reference proteome</keyword>
<comment type="caution">
    <text evidence="1">The sequence shown here is derived from an EMBL/GenBank/DDBJ whole genome shotgun (WGS) entry which is preliminary data.</text>
</comment>
<reference evidence="1" key="1">
    <citation type="submission" date="2021-02" db="EMBL/GenBank/DDBJ databases">
        <authorList>
            <consortium name="DOE Joint Genome Institute"/>
            <person name="Ahrendt S."/>
            <person name="Looney B.P."/>
            <person name="Miyauchi S."/>
            <person name="Morin E."/>
            <person name="Drula E."/>
            <person name="Courty P.E."/>
            <person name="Chicoki N."/>
            <person name="Fauchery L."/>
            <person name="Kohler A."/>
            <person name="Kuo A."/>
            <person name="Labutti K."/>
            <person name="Pangilinan J."/>
            <person name="Lipzen A."/>
            <person name="Riley R."/>
            <person name="Andreopoulos W."/>
            <person name="He G."/>
            <person name="Johnson J."/>
            <person name="Barry K.W."/>
            <person name="Grigoriev I.V."/>
            <person name="Nagy L."/>
            <person name="Hibbett D."/>
            <person name="Henrissat B."/>
            <person name="Matheny P.B."/>
            <person name="Labbe J."/>
            <person name="Martin F."/>
        </authorList>
    </citation>
    <scope>NUCLEOTIDE SEQUENCE</scope>
    <source>
        <strain evidence="1">FP105234-sp</strain>
    </source>
</reference>